<dbReference type="EMBL" id="JAPWTJ010001899">
    <property type="protein sequence ID" value="KAJ8968954.1"/>
    <property type="molecule type" value="Genomic_DNA"/>
</dbReference>
<keyword evidence="2" id="KW-1003">Cell membrane</keyword>
<organism evidence="11 12">
    <name type="scientific">Molorchus minor</name>
    <dbReference type="NCBI Taxonomy" id="1323400"/>
    <lineage>
        <taxon>Eukaryota</taxon>
        <taxon>Metazoa</taxon>
        <taxon>Ecdysozoa</taxon>
        <taxon>Arthropoda</taxon>
        <taxon>Hexapoda</taxon>
        <taxon>Insecta</taxon>
        <taxon>Pterygota</taxon>
        <taxon>Neoptera</taxon>
        <taxon>Endopterygota</taxon>
        <taxon>Coleoptera</taxon>
        <taxon>Polyphaga</taxon>
        <taxon>Cucujiformia</taxon>
        <taxon>Chrysomeloidea</taxon>
        <taxon>Cerambycidae</taxon>
        <taxon>Lamiinae</taxon>
        <taxon>Monochamini</taxon>
        <taxon>Molorchus</taxon>
    </lineage>
</organism>
<evidence type="ECO:0008006" key="13">
    <source>
        <dbReference type="Google" id="ProtNLM"/>
    </source>
</evidence>
<evidence type="ECO:0000256" key="10">
    <source>
        <dbReference type="SAM" id="Phobius"/>
    </source>
</evidence>
<dbReference type="PANTHER" id="PTHR21137">
    <property type="entry name" value="ODORANT RECEPTOR"/>
    <property type="match status" value="1"/>
</dbReference>
<proteinExistence type="predicted"/>
<keyword evidence="9" id="KW-0807">Transducer</keyword>
<dbReference type="PANTHER" id="PTHR21137:SF35">
    <property type="entry name" value="ODORANT RECEPTOR 19A-RELATED"/>
    <property type="match status" value="1"/>
</dbReference>
<evidence type="ECO:0000256" key="7">
    <source>
        <dbReference type="ARBA" id="ARBA00023136"/>
    </source>
</evidence>
<evidence type="ECO:0000256" key="5">
    <source>
        <dbReference type="ARBA" id="ARBA00022725"/>
    </source>
</evidence>
<sequence>MTELKTTAVSSCDIGQALYVNNWYEQPQKVKKMLIIMKMRCNRSLGLEIGPFAIMSLNTFIGILKGAYSYMMLFYKSVTFCVLLALNSKG</sequence>
<dbReference type="InterPro" id="IPR004117">
    <property type="entry name" value="7tm6_olfct_rcpt"/>
</dbReference>
<evidence type="ECO:0000313" key="11">
    <source>
        <dbReference type="EMBL" id="KAJ8968954.1"/>
    </source>
</evidence>
<keyword evidence="8" id="KW-0675">Receptor</keyword>
<evidence type="ECO:0000256" key="3">
    <source>
        <dbReference type="ARBA" id="ARBA00022606"/>
    </source>
</evidence>
<keyword evidence="12" id="KW-1185">Reference proteome</keyword>
<evidence type="ECO:0000313" key="12">
    <source>
        <dbReference type="Proteomes" id="UP001162164"/>
    </source>
</evidence>
<accession>A0ABQ9IYD5</accession>
<evidence type="ECO:0000256" key="9">
    <source>
        <dbReference type="ARBA" id="ARBA00023224"/>
    </source>
</evidence>
<reference evidence="11" key="1">
    <citation type="journal article" date="2023" name="Insect Mol. Biol.">
        <title>Genome sequencing provides insights into the evolution of gene families encoding plant cell wall-degrading enzymes in longhorned beetles.</title>
        <authorList>
            <person name="Shin N.R."/>
            <person name="Okamura Y."/>
            <person name="Kirsch R."/>
            <person name="Pauchet Y."/>
        </authorList>
    </citation>
    <scope>NUCLEOTIDE SEQUENCE</scope>
    <source>
        <strain evidence="11">MMC_N1</strain>
    </source>
</reference>
<keyword evidence="5" id="KW-0552">Olfaction</keyword>
<keyword evidence="6 10" id="KW-1133">Transmembrane helix</keyword>
<keyword evidence="7 10" id="KW-0472">Membrane</keyword>
<protein>
    <recommendedName>
        <fullName evidence="13">Odorant receptor</fullName>
    </recommendedName>
</protein>
<comment type="subcellular location">
    <subcellularLocation>
        <location evidence="1">Cell membrane</location>
        <topology evidence="1">Multi-pass membrane protein</topology>
    </subcellularLocation>
</comment>
<evidence type="ECO:0000256" key="4">
    <source>
        <dbReference type="ARBA" id="ARBA00022692"/>
    </source>
</evidence>
<keyword evidence="4 10" id="KW-0812">Transmembrane</keyword>
<feature type="transmembrane region" description="Helical" evidence="10">
    <location>
        <begin position="41"/>
        <end position="61"/>
    </location>
</feature>
<evidence type="ECO:0000256" key="1">
    <source>
        <dbReference type="ARBA" id="ARBA00004651"/>
    </source>
</evidence>
<dbReference type="Proteomes" id="UP001162164">
    <property type="component" value="Unassembled WGS sequence"/>
</dbReference>
<evidence type="ECO:0000256" key="8">
    <source>
        <dbReference type="ARBA" id="ARBA00023170"/>
    </source>
</evidence>
<gene>
    <name evidence="11" type="ORF">NQ317_013832</name>
</gene>
<evidence type="ECO:0000256" key="6">
    <source>
        <dbReference type="ARBA" id="ARBA00022989"/>
    </source>
</evidence>
<dbReference type="Pfam" id="PF02949">
    <property type="entry name" value="7tm_6"/>
    <property type="match status" value="1"/>
</dbReference>
<evidence type="ECO:0000256" key="2">
    <source>
        <dbReference type="ARBA" id="ARBA00022475"/>
    </source>
</evidence>
<keyword evidence="3" id="KW-0716">Sensory transduction</keyword>
<feature type="transmembrane region" description="Helical" evidence="10">
    <location>
        <begin position="67"/>
        <end position="86"/>
    </location>
</feature>
<comment type="caution">
    <text evidence="11">The sequence shown here is derived from an EMBL/GenBank/DDBJ whole genome shotgun (WGS) entry which is preliminary data.</text>
</comment>
<name>A0ABQ9IYD5_9CUCU</name>